<protein>
    <submittedName>
        <fullName evidence="10">Uncharacterized protein</fullName>
    </submittedName>
</protein>
<evidence type="ECO:0000256" key="1">
    <source>
        <dbReference type="ARBA" id="ARBA00004651"/>
    </source>
</evidence>
<evidence type="ECO:0000256" key="7">
    <source>
        <dbReference type="ARBA" id="ARBA00022989"/>
    </source>
</evidence>
<feature type="non-terminal residue" evidence="10">
    <location>
        <position position="213"/>
    </location>
</feature>
<comment type="subcellular location">
    <subcellularLocation>
        <location evidence="1">Cell membrane</location>
        <topology evidence="1">Multi-pass membrane protein</topology>
    </subcellularLocation>
</comment>
<evidence type="ECO:0000256" key="3">
    <source>
        <dbReference type="ARBA" id="ARBA00022475"/>
    </source>
</evidence>
<proteinExistence type="predicted"/>
<evidence type="ECO:0000256" key="2">
    <source>
        <dbReference type="ARBA" id="ARBA00022448"/>
    </source>
</evidence>
<name>X1RQM1_9ZZZZ</name>
<feature type="transmembrane region" description="Helical" evidence="9">
    <location>
        <begin position="154"/>
        <end position="187"/>
    </location>
</feature>
<evidence type="ECO:0000313" key="10">
    <source>
        <dbReference type="EMBL" id="GAI57824.1"/>
    </source>
</evidence>
<keyword evidence="7 9" id="KW-1133">Transmembrane helix</keyword>
<gene>
    <name evidence="10" type="ORF">S06H3_55450</name>
</gene>
<evidence type="ECO:0000256" key="5">
    <source>
        <dbReference type="ARBA" id="ARBA00022683"/>
    </source>
</evidence>
<keyword evidence="3" id="KW-1003">Cell membrane</keyword>
<keyword evidence="4" id="KW-0762">Sugar transport</keyword>
<keyword evidence="6 9" id="KW-0812">Transmembrane</keyword>
<keyword evidence="2" id="KW-0813">Transport</keyword>
<dbReference type="Pfam" id="PF03609">
    <property type="entry name" value="EII-Sor"/>
    <property type="match status" value="1"/>
</dbReference>
<evidence type="ECO:0000256" key="6">
    <source>
        <dbReference type="ARBA" id="ARBA00022692"/>
    </source>
</evidence>
<feature type="transmembrane region" description="Helical" evidence="9">
    <location>
        <begin position="12"/>
        <end position="33"/>
    </location>
</feature>
<organism evidence="10">
    <name type="scientific">marine sediment metagenome</name>
    <dbReference type="NCBI Taxonomy" id="412755"/>
    <lineage>
        <taxon>unclassified sequences</taxon>
        <taxon>metagenomes</taxon>
        <taxon>ecological metagenomes</taxon>
    </lineage>
</organism>
<dbReference type="GO" id="GO:0005886">
    <property type="term" value="C:plasma membrane"/>
    <property type="evidence" value="ECO:0007669"/>
    <property type="project" value="UniProtKB-SubCell"/>
</dbReference>
<reference evidence="10" key="1">
    <citation type="journal article" date="2014" name="Front. Microbiol.">
        <title>High frequency of phylogenetically diverse reductive dehalogenase-homologous genes in deep subseafloor sedimentary metagenomes.</title>
        <authorList>
            <person name="Kawai M."/>
            <person name="Futagami T."/>
            <person name="Toyoda A."/>
            <person name="Takaki Y."/>
            <person name="Nishi S."/>
            <person name="Hori S."/>
            <person name="Arai W."/>
            <person name="Tsubouchi T."/>
            <person name="Morono Y."/>
            <person name="Uchiyama I."/>
            <person name="Ito T."/>
            <person name="Fujiyama A."/>
            <person name="Inagaki F."/>
            <person name="Takami H."/>
        </authorList>
    </citation>
    <scope>NUCLEOTIDE SEQUENCE</scope>
    <source>
        <strain evidence="10">Expedition CK06-06</strain>
    </source>
</reference>
<dbReference type="AlphaFoldDB" id="X1RQM1"/>
<dbReference type="InterPro" id="IPR004700">
    <property type="entry name" value="PTS_IIC_man"/>
</dbReference>
<keyword evidence="5" id="KW-0598">Phosphotransferase system</keyword>
<feature type="transmembrane region" description="Helical" evidence="9">
    <location>
        <begin position="45"/>
        <end position="66"/>
    </location>
</feature>
<evidence type="ECO:0000256" key="9">
    <source>
        <dbReference type="SAM" id="Phobius"/>
    </source>
</evidence>
<keyword evidence="8 9" id="KW-0472">Membrane</keyword>
<evidence type="ECO:0000256" key="4">
    <source>
        <dbReference type="ARBA" id="ARBA00022597"/>
    </source>
</evidence>
<accession>X1RQM1</accession>
<comment type="caution">
    <text evidence="10">The sequence shown here is derived from an EMBL/GenBank/DDBJ whole genome shotgun (WGS) entry which is preliminary data.</text>
</comment>
<dbReference type="EMBL" id="BARV01035551">
    <property type="protein sequence ID" value="GAI57824.1"/>
    <property type="molecule type" value="Genomic_DNA"/>
</dbReference>
<sequence>MLSELSLPLKLVFAATIGGFISLDYVAVAQMMVSVPLVVGPIMGWLLGSFKVGLAVGVAFQLLWLVDSAFGAHIPPDGSAAAQVSTIGVLCALPDGGVPEWALSVSALVAIPFALLSSVAEGWVRKANNRLQRWVVDKLEEEPRRVNRKGIRPLSLATTLGILLLLVKAVIIIGVGSLLCFLAIYYLKLGQAPDELLRGLGWGWRMLPAVGVG</sequence>
<evidence type="ECO:0000256" key="8">
    <source>
        <dbReference type="ARBA" id="ARBA00023136"/>
    </source>
</evidence>
<dbReference type="GO" id="GO:0009401">
    <property type="term" value="P:phosphoenolpyruvate-dependent sugar phosphotransferase system"/>
    <property type="evidence" value="ECO:0007669"/>
    <property type="project" value="UniProtKB-KW"/>
</dbReference>
<feature type="transmembrane region" description="Helical" evidence="9">
    <location>
        <begin position="101"/>
        <end position="124"/>
    </location>
</feature>